<feature type="domain" description="Major facilitator superfamily (MFS) profile" evidence="4">
    <location>
        <begin position="268"/>
        <end position="462"/>
    </location>
</feature>
<name>A0A8E2F2K1_9PEZI</name>
<reference evidence="5 6" key="1">
    <citation type="journal article" date="2016" name="Nat. Commun.">
        <title>Ectomycorrhizal ecology is imprinted in the genome of the dominant symbiotic fungus Cenococcum geophilum.</title>
        <authorList>
            <consortium name="DOE Joint Genome Institute"/>
            <person name="Peter M."/>
            <person name="Kohler A."/>
            <person name="Ohm R.A."/>
            <person name="Kuo A."/>
            <person name="Krutzmann J."/>
            <person name="Morin E."/>
            <person name="Arend M."/>
            <person name="Barry K.W."/>
            <person name="Binder M."/>
            <person name="Choi C."/>
            <person name="Clum A."/>
            <person name="Copeland A."/>
            <person name="Grisel N."/>
            <person name="Haridas S."/>
            <person name="Kipfer T."/>
            <person name="LaButti K."/>
            <person name="Lindquist E."/>
            <person name="Lipzen A."/>
            <person name="Maire R."/>
            <person name="Meier B."/>
            <person name="Mihaltcheva S."/>
            <person name="Molinier V."/>
            <person name="Murat C."/>
            <person name="Poggeler S."/>
            <person name="Quandt C.A."/>
            <person name="Sperisen C."/>
            <person name="Tritt A."/>
            <person name="Tisserant E."/>
            <person name="Crous P.W."/>
            <person name="Henrissat B."/>
            <person name="Nehls U."/>
            <person name="Egli S."/>
            <person name="Spatafora J.W."/>
            <person name="Grigoriev I.V."/>
            <person name="Martin F.M."/>
        </authorList>
    </citation>
    <scope>NUCLEOTIDE SEQUENCE [LARGE SCALE GENOMIC DNA]</scope>
    <source>
        <strain evidence="5 6">CBS 207.34</strain>
    </source>
</reference>
<accession>A0A8E2F2K1</accession>
<evidence type="ECO:0000313" key="6">
    <source>
        <dbReference type="Proteomes" id="UP000250140"/>
    </source>
</evidence>
<dbReference type="InterPro" id="IPR050327">
    <property type="entry name" value="Proton-linked_MCT"/>
</dbReference>
<dbReference type="InterPro" id="IPR036259">
    <property type="entry name" value="MFS_trans_sf"/>
</dbReference>
<dbReference type="PANTHER" id="PTHR11360:SF287">
    <property type="entry name" value="MFS MONOCARBOXYLATE TRANSPORTER"/>
    <property type="match status" value="1"/>
</dbReference>
<dbReference type="GO" id="GO:0016020">
    <property type="term" value="C:membrane"/>
    <property type="evidence" value="ECO:0007669"/>
    <property type="project" value="UniProtKB-SubCell"/>
</dbReference>
<evidence type="ECO:0000256" key="1">
    <source>
        <dbReference type="ARBA" id="ARBA00004141"/>
    </source>
</evidence>
<dbReference type="Gene3D" id="1.20.1250.20">
    <property type="entry name" value="MFS general substrate transporter like domains"/>
    <property type="match status" value="2"/>
</dbReference>
<feature type="transmembrane region" description="Helical" evidence="3">
    <location>
        <begin position="264"/>
        <end position="285"/>
    </location>
</feature>
<dbReference type="PROSITE" id="PS50850">
    <property type="entry name" value="MFS"/>
    <property type="match status" value="1"/>
</dbReference>
<feature type="transmembrane region" description="Helical" evidence="3">
    <location>
        <begin position="193"/>
        <end position="216"/>
    </location>
</feature>
<comment type="similarity">
    <text evidence="2">Belongs to the major facilitator superfamily. Monocarboxylate porter (TC 2.A.1.13) family.</text>
</comment>
<gene>
    <name evidence="5" type="ORF">AOQ84DRAFT_317047</name>
</gene>
<keyword evidence="3" id="KW-0472">Membrane</keyword>
<feature type="transmembrane region" description="Helical" evidence="3">
    <location>
        <begin position="334"/>
        <end position="353"/>
    </location>
</feature>
<dbReference type="EMBL" id="KV749462">
    <property type="protein sequence ID" value="OCL09387.1"/>
    <property type="molecule type" value="Genomic_DNA"/>
</dbReference>
<protein>
    <submittedName>
        <fullName evidence="5">MFS general substrate transporter</fullName>
    </submittedName>
</protein>
<feature type="transmembrane region" description="Helical" evidence="3">
    <location>
        <begin position="297"/>
        <end position="322"/>
    </location>
</feature>
<feature type="transmembrane region" description="Helical" evidence="3">
    <location>
        <begin position="104"/>
        <end position="129"/>
    </location>
</feature>
<evidence type="ECO:0000256" key="3">
    <source>
        <dbReference type="SAM" id="Phobius"/>
    </source>
</evidence>
<sequence>MAPPFTTIRVQMDSNAVELGVRANSRDEAQMRILENSEALNPDTFNFSQRQEFSLPPVDGGRDAWFFLAAAFMVETLVWGFPFAYGVFQKYYSTHAPFAGSRNIAVIGTCAMGVMYLSAPIVFGLLRMFPKSQRPAIWFGLITMCLGLGLSSLSKTTTHLIITQGVFYAIGGGLVYSPTILFMNEWFVQKKGFAFGVMWAGTGLGGVVIPILLQFLLSKHGFRTTLRVWVIVLFSCIAPLTYFLRPRLPLSQASHTRRFDLSFLTSRAFLLLQAGNIIEGLGYFVPSIYLPTYATTLGASTALSALTIIIFNVASVFGCVLMGTIIDKYHVTTCILLSTIGSTIGVFVIWGLASNLSTLFAFCIVYGLFAGCFTSTYTGVMRAVQREKASVDPSMVFACLAAGRGIGNVACGPVSEALVRSNIWMGEAGGAYGSGYGSLVVFTGVTAMLGGVSILGRRVGWV</sequence>
<feature type="non-terminal residue" evidence="5">
    <location>
        <position position="1"/>
    </location>
</feature>
<dbReference type="InterPro" id="IPR011701">
    <property type="entry name" value="MFS"/>
</dbReference>
<dbReference type="InterPro" id="IPR020846">
    <property type="entry name" value="MFS_dom"/>
</dbReference>
<proteinExistence type="inferred from homology"/>
<keyword evidence="6" id="KW-1185">Reference proteome</keyword>
<dbReference type="PANTHER" id="PTHR11360">
    <property type="entry name" value="MONOCARBOXYLATE TRANSPORTER"/>
    <property type="match status" value="1"/>
</dbReference>
<dbReference type="Proteomes" id="UP000250140">
    <property type="component" value="Unassembled WGS sequence"/>
</dbReference>
<evidence type="ECO:0000256" key="2">
    <source>
        <dbReference type="ARBA" id="ARBA00006727"/>
    </source>
</evidence>
<feature type="transmembrane region" description="Helical" evidence="3">
    <location>
        <begin position="228"/>
        <end position="244"/>
    </location>
</feature>
<evidence type="ECO:0000313" key="5">
    <source>
        <dbReference type="EMBL" id="OCL09387.1"/>
    </source>
</evidence>
<dbReference type="OrthoDB" id="2213137at2759"/>
<feature type="transmembrane region" description="Helical" evidence="3">
    <location>
        <begin position="160"/>
        <end position="181"/>
    </location>
</feature>
<dbReference type="Pfam" id="PF07690">
    <property type="entry name" value="MFS_1"/>
    <property type="match status" value="1"/>
</dbReference>
<organism evidence="5 6">
    <name type="scientific">Glonium stellatum</name>
    <dbReference type="NCBI Taxonomy" id="574774"/>
    <lineage>
        <taxon>Eukaryota</taxon>
        <taxon>Fungi</taxon>
        <taxon>Dikarya</taxon>
        <taxon>Ascomycota</taxon>
        <taxon>Pezizomycotina</taxon>
        <taxon>Dothideomycetes</taxon>
        <taxon>Pleosporomycetidae</taxon>
        <taxon>Gloniales</taxon>
        <taxon>Gloniaceae</taxon>
        <taxon>Glonium</taxon>
    </lineage>
</organism>
<dbReference type="SUPFAM" id="SSF103473">
    <property type="entry name" value="MFS general substrate transporter"/>
    <property type="match status" value="1"/>
</dbReference>
<evidence type="ECO:0000259" key="4">
    <source>
        <dbReference type="PROSITE" id="PS50850"/>
    </source>
</evidence>
<keyword evidence="3" id="KW-0812">Transmembrane</keyword>
<feature type="transmembrane region" description="Helical" evidence="3">
    <location>
        <begin position="136"/>
        <end position="154"/>
    </location>
</feature>
<dbReference type="GO" id="GO:0022857">
    <property type="term" value="F:transmembrane transporter activity"/>
    <property type="evidence" value="ECO:0007669"/>
    <property type="project" value="InterPro"/>
</dbReference>
<feature type="transmembrane region" description="Helical" evidence="3">
    <location>
        <begin position="64"/>
        <end position="84"/>
    </location>
</feature>
<feature type="transmembrane region" description="Helical" evidence="3">
    <location>
        <begin position="435"/>
        <end position="456"/>
    </location>
</feature>
<keyword evidence="3" id="KW-1133">Transmembrane helix</keyword>
<feature type="transmembrane region" description="Helical" evidence="3">
    <location>
        <begin position="359"/>
        <end position="384"/>
    </location>
</feature>
<dbReference type="AlphaFoldDB" id="A0A8E2F2K1"/>
<comment type="subcellular location">
    <subcellularLocation>
        <location evidence="1">Membrane</location>
        <topology evidence="1">Multi-pass membrane protein</topology>
    </subcellularLocation>
</comment>